<dbReference type="PANTHER" id="PTHR42194:SF1">
    <property type="entry name" value="UPF0276 PROTEIN HI_1600"/>
    <property type="match status" value="1"/>
</dbReference>
<dbReference type="Gene3D" id="3.20.20.150">
    <property type="entry name" value="Divalent-metal-dependent TIM barrel enzymes"/>
    <property type="match status" value="1"/>
</dbReference>
<dbReference type="SUPFAM" id="SSF51658">
    <property type="entry name" value="Xylose isomerase-like"/>
    <property type="match status" value="1"/>
</dbReference>
<dbReference type="RefSeq" id="WP_088999707.1">
    <property type="nucleotide sequence ID" value="NZ_JBFAAC010000018.1"/>
</dbReference>
<reference evidence="1 2" key="1">
    <citation type="submission" date="2016-06" db="EMBL/GenBank/DDBJ databases">
        <authorList>
            <person name="Kjaerup R.B."/>
            <person name="Dalgaard T.S."/>
            <person name="Juul-Madsen H.R."/>
        </authorList>
    </citation>
    <scope>NUCLEOTIDE SEQUENCE [LARGE SCALE GENOMIC DNA]</scope>
    <source>
        <strain evidence="1 2">DSM 43913</strain>
    </source>
</reference>
<accession>A0A1C5G837</accession>
<dbReference type="InterPro" id="IPR007801">
    <property type="entry name" value="MbnB/TglH/ChrH"/>
</dbReference>
<dbReference type="AlphaFoldDB" id="A0A1C5G837"/>
<dbReference type="Pfam" id="PF05114">
    <property type="entry name" value="MbnB_TglH_ChrH"/>
    <property type="match status" value="1"/>
</dbReference>
<evidence type="ECO:0000313" key="1">
    <source>
        <dbReference type="EMBL" id="SCG15722.1"/>
    </source>
</evidence>
<dbReference type="GeneID" id="95801785"/>
<dbReference type="NCBIfam" id="NF003818">
    <property type="entry name" value="PRK05409.1"/>
    <property type="match status" value="1"/>
</dbReference>
<dbReference type="InterPro" id="IPR036237">
    <property type="entry name" value="Xyl_isomerase-like_sf"/>
</dbReference>
<gene>
    <name evidence="1" type="ORF">GA0070610_1965</name>
</gene>
<dbReference type="PANTHER" id="PTHR42194">
    <property type="entry name" value="UPF0276 PROTEIN HI_1600"/>
    <property type="match status" value="1"/>
</dbReference>
<proteinExistence type="predicted"/>
<organism evidence="1 2">
    <name type="scientific">Micromonospora echinofusca</name>
    <dbReference type="NCBI Taxonomy" id="47858"/>
    <lineage>
        <taxon>Bacteria</taxon>
        <taxon>Bacillati</taxon>
        <taxon>Actinomycetota</taxon>
        <taxon>Actinomycetes</taxon>
        <taxon>Micromonosporales</taxon>
        <taxon>Micromonosporaceae</taxon>
        <taxon>Micromonospora</taxon>
    </lineage>
</organism>
<sequence>MSKALPRLGAGLGYRTALHHDIVANADRIDFLEVISDQYLHAPPEKLLRLLELSDTFPLVPHGVGLSVGTAAPLDDDYLDRLAQFVEATKGYWFSDHLSFTKVPEVDVEQLTPVWFTEESLDAVCRNVRQLKTRIPDPPFLLENVTYYFPVPGNDLSEGAFLTRVLEETDTGLLIDVNNVWINSVNLGFDPYEFLDSIPLERAVQMHIAGGVEMAGMIVDTHSSPVNEHVWQLAAHVVQRAPVKAILLEWDSDWPEFAELLDHLDRARDLLPDRVEAGS</sequence>
<name>A0A1C5G837_MICEH</name>
<protein>
    <submittedName>
        <fullName evidence="1">Uncharacterized protein</fullName>
    </submittedName>
</protein>
<dbReference type="Proteomes" id="UP000198251">
    <property type="component" value="Chromosome I"/>
</dbReference>
<evidence type="ECO:0000313" key="2">
    <source>
        <dbReference type="Proteomes" id="UP000198251"/>
    </source>
</evidence>
<keyword evidence="2" id="KW-1185">Reference proteome</keyword>
<dbReference type="EMBL" id="LT607733">
    <property type="protein sequence ID" value="SCG15722.1"/>
    <property type="molecule type" value="Genomic_DNA"/>
</dbReference>